<feature type="signal peptide" evidence="1">
    <location>
        <begin position="1"/>
        <end position="19"/>
    </location>
</feature>
<gene>
    <name evidence="2" type="ORF">GRF29_8g1783671</name>
</gene>
<reference evidence="2 3" key="1">
    <citation type="submission" date="2021-02" db="EMBL/GenBank/DDBJ databases">
        <title>Genome assembly of Pseudopithomyces chartarum.</title>
        <authorList>
            <person name="Jauregui R."/>
            <person name="Singh J."/>
            <person name="Voisey C."/>
        </authorList>
    </citation>
    <scope>NUCLEOTIDE SEQUENCE [LARGE SCALE GENOMIC DNA]</scope>
    <source>
        <strain evidence="2 3">AGR01</strain>
    </source>
</reference>
<feature type="chain" id="PRO_5043045574" description="GPI anchored serine-threonine rich protein" evidence="1">
    <location>
        <begin position="20"/>
        <end position="163"/>
    </location>
</feature>
<dbReference type="EMBL" id="WVTA01000002">
    <property type="protein sequence ID" value="KAK3216000.1"/>
    <property type="molecule type" value="Genomic_DNA"/>
</dbReference>
<name>A0AAN6M6B1_9PLEO</name>
<accession>A0AAN6M6B1</accession>
<evidence type="ECO:0000256" key="1">
    <source>
        <dbReference type="SAM" id="SignalP"/>
    </source>
</evidence>
<keyword evidence="3" id="KW-1185">Reference proteome</keyword>
<evidence type="ECO:0000313" key="3">
    <source>
        <dbReference type="Proteomes" id="UP001280581"/>
    </source>
</evidence>
<dbReference type="Proteomes" id="UP001280581">
    <property type="component" value="Unassembled WGS sequence"/>
</dbReference>
<evidence type="ECO:0000313" key="2">
    <source>
        <dbReference type="EMBL" id="KAK3216000.1"/>
    </source>
</evidence>
<keyword evidence="1" id="KW-0732">Signal</keyword>
<dbReference type="AlphaFoldDB" id="A0AAN6M6B1"/>
<sequence>MRFTVAAILAVASVAVAQSSTICAQDIVDACTDQFDREIKKCGGNEYMCLCDTYSKKLTCYDNCMGSDDRPPVQNQVTQFCLAAAPLSSASIASAKSAMSKASAAAATATTSTAPTATDASATSTQTTAEASGFNSQNTGAAMAVQIPMGGAFAVALGLAGML</sequence>
<proteinExistence type="predicted"/>
<evidence type="ECO:0008006" key="4">
    <source>
        <dbReference type="Google" id="ProtNLM"/>
    </source>
</evidence>
<organism evidence="2 3">
    <name type="scientific">Pseudopithomyces chartarum</name>
    <dbReference type="NCBI Taxonomy" id="1892770"/>
    <lineage>
        <taxon>Eukaryota</taxon>
        <taxon>Fungi</taxon>
        <taxon>Dikarya</taxon>
        <taxon>Ascomycota</taxon>
        <taxon>Pezizomycotina</taxon>
        <taxon>Dothideomycetes</taxon>
        <taxon>Pleosporomycetidae</taxon>
        <taxon>Pleosporales</taxon>
        <taxon>Massarineae</taxon>
        <taxon>Didymosphaeriaceae</taxon>
        <taxon>Pseudopithomyces</taxon>
    </lineage>
</organism>
<comment type="caution">
    <text evidence="2">The sequence shown here is derived from an EMBL/GenBank/DDBJ whole genome shotgun (WGS) entry which is preliminary data.</text>
</comment>
<protein>
    <recommendedName>
        <fullName evidence="4">GPI anchored serine-threonine rich protein</fullName>
    </recommendedName>
</protein>